<reference evidence="3" key="1">
    <citation type="journal article" date="2019" name="Int. J. Syst. Evol. Microbiol.">
        <title>The Global Catalogue of Microorganisms (GCM) 10K type strain sequencing project: providing services to taxonomists for standard genome sequencing and annotation.</title>
        <authorList>
            <consortium name="The Broad Institute Genomics Platform"/>
            <consortium name="The Broad Institute Genome Sequencing Center for Infectious Disease"/>
            <person name="Wu L."/>
            <person name="Ma J."/>
        </authorList>
    </citation>
    <scope>NUCLEOTIDE SEQUENCE [LARGE SCALE GENOMIC DNA]</scope>
    <source>
        <strain evidence="3">CCUG 55995</strain>
    </source>
</reference>
<accession>A0ABV9I9E2</accession>
<dbReference type="EMBL" id="JBHSEI010000005">
    <property type="protein sequence ID" value="MFC4638305.1"/>
    <property type="molecule type" value="Genomic_DNA"/>
</dbReference>
<feature type="region of interest" description="Disordered" evidence="1">
    <location>
        <begin position="96"/>
        <end position="115"/>
    </location>
</feature>
<dbReference type="PROSITE" id="PS51257">
    <property type="entry name" value="PROKAR_LIPOPROTEIN"/>
    <property type="match status" value="1"/>
</dbReference>
<name>A0ABV9I9E2_9DEIO</name>
<dbReference type="RefSeq" id="WP_380061311.1">
    <property type="nucleotide sequence ID" value="NZ_JBHSEI010000005.1"/>
</dbReference>
<comment type="caution">
    <text evidence="2">The sequence shown here is derived from an EMBL/GenBank/DDBJ whole genome shotgun (WGS) entry which is preliminary data.</text>
</comment>
<gene>
    <name evidence="2" type="ORF">ACFO0D_08105</name>
</gene>
<evidence type="ECO:0000256" key="1">
    <source>
        <dbReference type="SAM" id="MobiDB-lite"/>
    </source>
</evidence>
<keyword evidence="3" id="KW-1185">Reference proteome</keyword>
<evidence type="ECO:0008006" key="4">
    <source>
        <dbReference type="Google" id="ProtNLM"/>
    </source>
</evidence>
<evidence type="ECO:0000313" key="2">
    <source>
        <dbReference type="EMBL" id="MFC4638305.1"/>
    </source>
</evidence>
<dbReference type="Proteomes" id="UP001595952">
    <property type="component" value="Unassembled WGS sequence"/>
</dbReference>
<proteinExistence type="predicted"/>
<feature type="compositionally biased region" description="Low complexity" evidence="1">
    <location>
        <begin position="105"/>
        <end position="115"/>
    </location>
</feature>
<protein>
    <recommendedName>
        <fullName evidence="4">Lipoprotein</fullName>
    </recommendedName>
</protein>
<evidence type="ECO:0000313" key="3">
    <source>
        <dbReference type="Proteomes" id="UP001595952"/>
    </source>
</evidence>
<sequence>MKKMMLAGMGVLALTLASCAPKYTNATAKPVSEMGCAEISSELSNLAKIRAEAEGKKGFSKENVLWALFFWPGMVVNEVDNREVIAKVDARSEELTKAQSAKGCTAAPAPATTGK</sequence>
<organism evidence="2 3">
    <name type="scientific">Deinococcus hohokamensis</name>
    <dbReference type="NCBI Taxonomy" id="309883"/>
    <lineage>
        <taxon>Bacteria</taxon>
        <taxon>Thermotogati</taxon>
        <taxon>Deinococcota</taxon>
        <taxon>Deinococci</taxon>
        <taxon>Deinococcales</taxon>
        <taxon>Deinococcaceae</taxon>
        <taxon>Deinococcus</taxon>
    </lineage>
</organism>